<gene>
    <name evidence="2" type="ORF">METZ01_LOCUS131538</name>
</gene>
<dbReference type="PANTHER" id="PTHR43011:SF1">
    <property type="entry name" value="IRON-SULFUR CLUSTER ASSEMBLY 2 HOMOLOG, MITOCHONDRIAL"/>
    <property type="match status" value="1"/>
</dbReference>
<dbReference type="GO" id="GO:0016226">
    <property type="term" value="P:iron-sulfur cluster assembly"/>
    <property type="evidence" value="ECO:0007669"/>
    <property type="project" value="InterPro"/>
</dbReference>
<dbReference type="GO" id="GO:0051539">
    <property type="term" value="F:4 iron, 4 sulfur cluster binding"/>
    <property type="evidence" value="ECO:0007669"/>
    <property type="project" value="TreeGrafter"/>
</dbReference>
<evidence type="ECO:0000259" key="1">
    <source>
        <dbReference type="Pfam" id="PF01521"/>
    </source>
</evidence>
<evidence type="ECO:0000313" key="2">
    <source>
        <dbReference type="EMBL" id="SVA78684.1"/>
    </source>
</evidence>
<dbReference type="SUPFAM" id="SSF89360">
    <property type="entry name" value="HesB-like domain"/>
    <property type="match status" value="1"/>
</dbReference>
<sequence>MISLTESAAEKINKAVSEQEMEGKHLRVGVFPGGCGGGYQYALGFDAQGEGDSTFESQGLKLIVNNDDVDKIKGTEIDYVVSEMGEGFRVNNPNPAPEGKKGECGCGDGGCC</sequence>
<dbReference type="NCBIfam" id="TIGR00049">
    <property type="entry name" value="iron-sulfur cluster assembly accessory protein"/>
    <property type="match status" value="1"/>
</dbReference>
<dbReference type="Pfam" id="PF01521">
    <property type="entry name" value="Fe-S_biosyn"/>
    <property type="match status" value="1"/>
</dbReference>
<dbReference type="PANTHER" id="PTHR43011">
    <property type="entry name" value="IRON-SULFUR CLUSTER ASSEMBLY 2 HOMOLOG, MITOCHONDRIAL"/>
    <property type="match status" value="1"/>
</dbReference>
<protein>
    <recommendedName>
        <fullName evidence="1">Core domain-containing protein</fullName>
    </recommendedName>
</protein>
<dbReference type="Gene3D" id="2.60.300.12">
    <property type="entry name" value="HesB-like domain"/>
    <property type="match status" value="1"/>
</dbReference>
<dbReference type="InterPro" id="IPR016092">
    <property type="entry name" value="ATAP"/>
</dbReference>
<organism evidence="2">
    <name type="scientific">marine metagenome</name>
    <dbReference type="NCBI Taxonomy" id="408172"/>
    <lineage>
        <taxon>unclassified sequences</taxon>
        <taxon>metagenomes</taxon>
        <taxon>ecological metagenomes</taxon>
    </lineage>
</organism>
<dbReference type="InterPro" id="IPR000361">
    <property type="entry name" value="ATAP_core_dom"/>
</dbReference>
<dbReference type="AlphaFoldDB" id="A0A381YP15"/>
<reference evidence="2" key="1">
    <citation type="submission" date="2018-05" db="EMBL/GenBank/DDBJ databases">
        <authorList>
            <person name="Lanie J.A."/>
            <person name="Ng W.-L."/>
            <person name="Kazmierczak K.M."/>
            <person name="Andrzejewski T.M."/>
            <person name="Davidsen T.M."/>
            <person name="Wayne K.J."/>
            <person name="Tettelin H."/>
            <person name="Glass J.I."/>
            <person name="Rusch D."/>
            <person name="Podicherti R."/>
            <person name="Tsui H.-C.T."/>
            <person name="Winkler M.E."/>
        </authorList>
    </citation>
    <scope>NUCLEOTIDE SEQUENCE</scope>
</reference>
<accession>A0A381YP15</accession>
<dbReference type="EMBL" id="UINC01018683">
    <property type="protein sequence ID" value="SVA78684.1"/>
    <property type="molecule type" value="Genomic_DNA"/>
</dbReference>
<proteinExistence type="predicted"/>
<name>A0A381YP15_9ZZZZ</name>
<dbReference type="InterPro" id="IPR035903">
    <property type="entry name" value="HesB-like_dom_sf"/>
</dbReference>
<feature type="domain" description="Core" evidence="1">
    <location>
        <begin position="2"/>
        <end position="95"/>
    </location>
</feature>
<dbReference type="GO" id="GO:0005506">
    <property type="term" value="F:iron ion binding"/>
    <property type="evidence" value="ECO:0007669"/>
    <property type="project" value="TreeGrafter"/>
</dbReference>
<dbReference type="GO" id="GO:0051537">
    <property type="term" value="F:2 iron, 2 sulfur cluster binding"/>
    <property type="evidence" value="ECO:0007669"/>
    <property type="project" value="TreeGrafter"/>
</dbReference>